<dbReference type="InterPro" id="IPR012337">
    <property type="entry name" value="RNaseH-like_sf"/>
</dbReference>
<dbReference type="Pfam" id="PF04937">
    <property type="entry name" value="DUF659"/>
    <property type="match status" value="1"/>
</dbReference>
<dbReference type="SUPFAM" id="SSF53098">
    <property type="entry name" value="Ribonuclease H-like"/>
    <property type="match status" value="1"/>
</dbReference>
<dbReference type="PANTHER" id="PTHR32166">
    <property type="entry name" value="OSJNBA0013A04.12 PROTEIN"/>
    <property type="match status" value="1"/>
</dbReference>
<evidence type="ECO:0000313" key="3">
    <source>
        <dbReference type="Proteomes" id="UP001172457"/>
    </source>
</evidence>
<feature type="domain" description="DUF659" evidence="1">
    <location>
        <begin position="243"/>
        <end position="318"/>
    </location>
</feature>
<evidence type="ECO:0000259" key="1">
    <source>
        <dbReference type="Pfam" id="PF04937"/>
    </source>
</evidence>
<dbReference type="PANTHER" id="PTHR32166:SF74">
    <property type="entry name" value="OS05G0256350 PROTEIN"/>
    <property type="match status" value="1"/>
</dbReference>
<name>A0AA38TPM7_9ASTR</name>
<reference evidence="2" key="1">
    <citation type="submission" date="2023-03" db="EMBL/GenBank/DDBJ databases">
        <title>Chromosome-scale reference genome and RAD-based genetic map of yellow starthistle (Centaurea solstitialis) reveal putative structural variation and QTLs associated with invader traits.</title>
        <authorList>
            <person name="Reatini B."/>
            <person name="Cang F.A."/>
            <person name="Jiang Q."/>
            <person name="Mckibben M.T.W."/>
            <person name="Barker M.S."/>
            <person name="Rieseberg L.H."/>
            <person name="Dlugosch K.M."/>
        </authorList>
    </citation>
    <scope>NUCLEOTIDE SEQUENCE</scope>
    <source>
        <strain evidence="2">CAN-66</strain>
        <tissue evidence="2">Leaf</tissue>
    </source>
</reference>
<gene>
    <name evidence="2" type="ORF">OSB04_012600</name>
</gene>
<dbReference type="InterPro" id="IPR007021">
    <property type="entry name" value="DUF659"/>
</dbReference>
<evidence type="ECO:0000313" key="2">
    <source>
        <dbReference type="EMBL" id="KAJ9557986.1"/>
    </source>
</evidence>
<proteinExistence type="predicted"/>
<dbReference type="Proteomes" id="UP001172457">
    <property type="component" value="Chromosome 3"/>
</dbReference>
<sequence length="579" mass="65900">MEGGSSRASTTPNTTNTIASIATPRVVSNGDPTWEWGYLKSQVEKSGIIWWKLCDKRMSGVVTRMKKHLVHKTGQVKGCLNVTPEIQKKVWKILHDKDKKKKESLRNAEILEKYSLGSDEDEDADDDQQKEDDVREVVDVEKAKSKAKRKKRKAVSDVRGPLDAMLKPNFEKMKQATLGKNNPIKEQLKMNAWKKFVIWSYSVGLLFNAVRDESFQDAIHAIGEYGEGSMHAPSYNNIRVTLLNDVLADTRNFVGEEYIVQFVTDNGSNFKAMAKILEQQHPKLFWTSCAAHCVNLMLGDIGEKILKIKTVLAEARAIVAYIYNHGRILNMLRRLTGNKELHRSCVTRFATQFYTIKSFFENQNSIQVLFVSESWTKSDFAKKAYGKRVERIVAKSNFWDNVYLACQVMAHLVDVVRLVDTEERPCMGYIYDAMDKANEQIKKNLTVPRAGYYLNPAIYYGPIKTGLYVAIDRLVVDEEENDKLRQELDLHIDARGQFGSAATIRSRSKVAPFLSQTCSASPCERNWSAFDNLERRSKSLKNNKSLDPIVLRDVEENDDWVIPTAVDLQEFVDASDGLL</sequence>
<dbReference type="AlphaFoldDB" id="A0AA38TPM7"/>
<dbReference type="EMBL" id="JARYMX010000003">
    <property type="protein sequence ID" value="KAJ9557986.1"/>
    <property type="molecule type" value="Genomic_DNA"/>
</dbReference>
<accession>A0AA38TPM7</accession>
<organism evidence="2 3">
    <name type="scientific">Centaurea solstitialis</name>
    <name type="common">yellow star-thistle</name>
    <dbReference type="NCBI Taxonomy" id="347529"/>
    <lineage>
        <taxon>Eukaryota</taxon>
        <taxon>Viridiplantae</taxon>
        <taxon>Streptophyta</taxon>
        <taxon>Embryophyta</taxon>
        <taxon>Tracheophyta</taxon>
        <taxon>Spermatophyta</taxon>
        <taxon>Magnoliopsida</taxon>
        <taxon>eudicotyledons</taxon>
        <taxon>Gunneridae</taxon>
        <taxon>Pentapetalae</taxon>
        <taxon>asterids</taxon>
        <taxon>campanulids</taxon>
        <taxon>Asterales</taxon>
        <taxon>Asteraceae</taxon>
        <taxon>Carduoideae</taxon>
        <taxon>Cardueae</taxon>
        <taxon>Centaureinae</taxon>
        <taxon>Centaurea</taxon>
    </lineage>
</organism>
<comment type="caution">
    <text evidence="2">The sequence shown here is derived from an EMBL/GenBank/DDBJ whole genome shotgun (WGS) entry which is preliminary data.</text>
</comment>
<protein>
    <recommendedName>
        <fullName evidence="1">DUF659 domain-containing protein</fullName>
    </recommendedName>
</protein>
<keyword evidence="3" id="KW-1185">Reference proteome</keyword>